<dbReference type="GO" id="GO:0016791">
    <property type="term" value="F:phosphatase activity"/>
    <property type="evidence" value="ECO:0007669"/>
    <property type="project" value="TreeGrafter"/>
</dbReference>
<dbReference type="EMBL" id="CP018788">
    <property type="protein sequence ID" value="ARQ99508.1"/>
    <property type="molecule type" value="Genomic_DNA"/>
</dbReference>
<dbReference type="InterPro" id="IPR036412">
    <property type="entry name" value="HAD-like_sf"/>
</dbReference>
<accession>A0A381DAC9</accession>
<evidence type="ECO:0000313" key="2">
    <source>
        <dbReference type="Proteomes" id="UP000194309"/>
    </source>
</evidence>
<protein>
    <submittedName>
        <fullName evidence="1">HAD-superfamily hydrolase, subfamily IIA</fullName>
    </submittedName>
</protein>
<reference evidence="1 2" key="1">
    <citation type="journal article" date="2017" name="Genome Biol. Evol.">
        <title>Comparative Genomic Analysis Identifies a Campylobacter Clade Deficient in Selenium Metabolism.</title>
        <authorList>
            <person name="Miller W.G."/>
            <person name="Yee E."/>
            <person name="Lopes B.S."/>
            <person name="Chapman M.H."/>
            <person name="Huynh S."/>
            <person name="Bono J.L."/>
            <person name="Parker C.T."/>
            <person name="Strachan N.J.C."/>
            <person name="Forbes K.J."/>
        </authorList>
    </citation>
    <scope>NUCLEOTIDE SEQUENCE [LARGE SCALE GENOMIC DNA]</scope>
    <source>
        <strain evidence="1 2">NCTC 13003</strain>
    </source>
</reference>
<dbReference type="InterPro" id="IPR023214">
    <property type="entry name" value="HAD_sf"/>
</dbReference>
<proteinExistence type="predicted"/>
<dbReference type="OrthoDB" id="5338687at2"/>
<dbReference type="SUPFAM" id="SSF56784">
    <property type="entry name" value="HAD-like"/>
    <property type="match status" value="1"/>
</dbReference>
<keyword evidence="2" id="KW-1185">Reference proteome</keyword>
<dbReference type="GO" id="GO:0005737">
    <property type="term" value="C:cytoplasm"/>
    <property type="evidence" value="ECO:0007669"/>
    <property type="project" value="TreeGrafter"/>
</dbReference>
<dbReference type="PANTHER" id="PTHR19288:SF46">
    <property type="entry name" value="HALOACID DEHALOGENASE-LIKE HYDROLASE DOMAIN-CONTAINING PROTEIN 2"/>
    <property type="match status" value="1"/>
</dbReference>
<dbReference type="STRING" id="1660064.CIGN_1249"/>
<dbReference type="Pfam" id="PF13242">
    <property type="entry name" value="Hydrolase_like"/>
    <property type="match status" value="1"/>
</dbReference>
<gene>
    <name evidence="1" type="ORF">CIGN_1249</name>
</gene>
<dbReference type="AlphaFoldDB" id="A0A1X9STP9"/>
<name>A0A1X9STP9_9BACT</name>
<dbReference type="PANTHER" id="PTHR19288">
    <property type="entry name" value="4-NITROPHENYLPHOSPHATASE-RELATED"/>
    <property type="match status" value="1"/>
</dbReference>
<dbReference type="InterPro" id="IPR006357">
    <property type="entry name" value="HAD-SF_hydro_IIA"/>
</dbReference>
<dbReference type="Gene3D" id="3.40.50.1000">
    <property type="entry name" value="HAD superfamily/HAD-like"/>
    <property type="match status" value="2"/>
</dbReference>
<dbReference type="KEGG" id="cdev:CIGN_1249"/>
<evidence type="ECO:0000313" key="1">
    <source>
        <dbReference type="EMBL" id="ARQ99508.1"/>
    </source>
</evidence>
<organism evidence="1 2">
    <name type="scientific">Campylobacter devanensis</name>
    <dbReference type="NCBI Taxonomy" id="3161138"/>
    <lineage>
        <taxon>Bacteria</taxon>
        <taxon>Pseudomonadati</taxon>
        <taxon>Campylobacterota</taxon>
        <taxon>Epsilonproteobacteria</taxon>
        <taxon>Campylobacterales</taxon>
        <taxon>Campylobacteraceae</taxon>
        <taxon>Campylobacter</taxon>
    </lineage>
</organism>
<accession>A0A1X9STP9</accession>
<dbReference type="Proteomes" id="UP000194309">
    <property type="component" value="Chromosome"/>
</dbReference>
<sequence length="256" mass="28221">MYFIDVQGTLISDSDKSPINGACELLKKLNQKQIPYVVITNNTKIKSDEFLQTLRDKGLAIKDGAYLDPFCVLNKTISPCPVALFGANEFISTMQNIGYTQDFSNPKAVLIASWDKFSFDDFATINELALKGIKIIAMHETSIYKKNGRLYPGVGAIANMISYATGVKFSSIGKPSLGFYTAALELLKLQNPKAEFKDITIISDDATGDLYGAKELNMSTALVLSGKIDKSSTANLNRDKIDNIYDDVSKIWEILK</sequence>
<dbReference type="NCBIfam" id="TIGR01460">
    <property type="entry name" value="HAD-SF-IIA"/>
    <property type="match status" value="1"/>
</dbReference>
<dbReference type="Pfam" id="PF13344">
    <property type="entry name" value="Hydrolase_6"/>
    <property type="match status" value="1"/>
</dbReference>
<keyword evidence="1" id="KW-0378">Hydrolase</keyword>